<dbReference type="Proteomes" id="UP001151760">
    <property type="component" value="Unassembled WGS sequence"/>
</dbReference>
<proteinExistence type="predicted"/>
<reference evidence="1" key="1">
    <citation type="journal article" date="2022" name="Int. J. Mol. Sci.">
        <title>Draft Genome of Tanacetum Coccineum: Genomic Comparison of Closely Related Tanacetum-Family Plants.</title>
        <authorList>
            <person name="Yamashiro T."/>
            <person name="Shiraishi A."/>
            <person name="Nakayama K."/>
            <person name="Satake H."/>
        </authorList>
    </citation>
    <scope>NUCLEOTIDE SEQUENCE</scope>
</reference>
<keyword evidence="2" id="KW-1185">Reference proteome</keyword>
<sequence length="98" mass="10769">MVGTATTIDDRPRTRECDNSAHADNRVACEDNYSFGMENDLTQGAANIIYMANGDEESSYSKNLRVQETVVRKALPALKRTLSGIAKQMMLYSTSAST</sequence>
<dbReference type="EMBL" id="BQNB010017254">
    <property type="protein sequence ID" value="GJT61051.1"/>
    <property type="molecule type" value="Genomic_DNA"/>
</dbReference>
<comment type="caution">
    <text evidence="1">The sequence shown here is derived from an EMBL/GenBank/DDBJ whole genome shotgun (WGS) entry which is preliminary data.</text>
</comment>
<evidence type="ECO:0000313" key="2">
    <source>
        <dbReference type="Proteomes" id="UP001151760"/>
    </source>
</evidence>
<protein>
    <submittedName>
        <fullName evidence="1">Uncharacterized protein</fullName>
    </submittedName>
</protein>
<name>A0ABQ5FCA6_9ASTR</name>
<evidence type="ECO:0000313" key="1">
    <source>
        <dbReference type="EMBL" id="GJT61051.1"/>
    </source>
</evidence>
<reference evidence="1" key="2">
    <citation type="submission" date="2022-01" db="EMBL/GenBank/DDBJ databases">
        <authorList>
            <person name="Yamashiro T."/>
            <person name="Shiraishi A."/>
            <person name="Satake H."/>
            <person name="Nakayama K."/>
        </authorList>
    </citation>
    <scope>NUCLEOTIDE SEQUENCE</scope>
</reference>
<accession>A0ABQ5FCA6</accession>
<gene>
    <name evidence="1" type="ORF">Tco_1004584</name>
</gene>
<organism evidence="1 2">
    <name type="scientific">Tanacetum coccineum</name>
    <dbReference type="NCBI Taxonomy" id="301880"/>
    <lineage>
        <taxon>Eukaryota</taxon>
        <taxon>Viridiplantae</taxon>
        <taxon>Streptophyta</taxon>
        <taxon>Embryophyta</taxon>
        <taxon>Tracheophyta</taxon>
        <taxon>Spermatophyta</taxon>
        <taxon>Magnoliopsida</taxon>
        <taxon>eudicotyledons</taxon>
        <taxon>Gunneridae</taxon>
        <taxon>Pentapetalae</taxon>
        <taxon>asterids</taxon>
        <taxon>campanulids</taxon>
        <taxon>Asterales</taxon>
        <taxon>Asteraceae</taxon>
        <taxon>Asteroideae</taxon>
        <taxon>Anthemideae</taxon>
        <taxon>Anthemidinae</taxon>
        <taxon>Tanacetum</taxon>
    </lineage>
</organism>